<keyword evidence="6" id="KW-1185">Reference proteome</keyword>
<gene>
    <name evidence="5" type="ORF">CU098_013604</name>
</gene>
<evidence type="ECO:0000256" key="1">
    <source>
        <dbReference type="ARBA" id="ARBA00006484"/>
    </source>
</evidence>
<dbReference type="GO" id="GO:0050664">
    <property type="term" value="F:oxidoreductase activity, acting on NAD(P)H, oxygen as acceptor"/>
    <property type="evidence" value="ECO:0007669"/>
    <property type="project" value="TreeGrafter"/>
</dbReference>
<sequence length="257" mass="27068">MSGPVVIITGASRGIGKAAALKALTVFDAKVVAIARNLNALKELETEVKGLEKTDSLQIISGDVTDPSISQKAVQAAIDKWGKLDSVIANAGILEPIASIAEGSVEEWRKLYEVNVFSVITLAQASLPYLRKSDRGSIVIVSSGAAAKGYRGWGAYGSSKAAVNHIASTLAAEEDNVTAIAIRPGVVDTDMQVAIRSTGKEAMGADHAKFIQLHEEGQLVRPEQPGHVLAALANGAPKELSGFMYNWNDEKLGSYQG</sequence>
<name>A0A367KVP3_RHIST</name>
<dbReference type="PANTHER" id="PTHR43008:SF8">
    <property type="entry name" value="BENZIL REDUCTASE ((S)-BENZOIN FORMING) IRC24"/>
    <property type="match status" value="1"/>
</dbReference>
<dbReference type="PRINTS" id="PR00080">
    <property type="entry name" value="SDRFAMILY"/>
</dbReference>
<dbReference type="InterPro" id="IPR036291">
    <property type="entry name" value="NAD(P)-bd_dom_sf"/>
</dbReference>
<dbReference type="STRING" id="4846.A0A367KVP3"/>
<dbReference type="Pfam" id="PF00106">
    <property type="entry name" value="adh_short"/>
    <property type="match status" value="1"/>
</dbReference>
<accession>A0A367KVP3</accession>
<protein>
    <submittedName>
        <fullName evidence="5">Uncharacterized protein</fullName>
    </submittedName>
</protein>
<dbReference type="OrthoDB" id="153074at2759"/>
<dbReference type="Gene3D" id="3.40.50.720">
    <property type="entry name" value="NAD(P)-binding Rossmann-like Domain"/>
    <property type="match status" value="1"/>
</dbReference>
<evidence type="ECO:0000256" key="4">
    <source>
        <dbReference type="RuleBase" id="RU000363"/>
    </source>
</evidence>
<dbReference type="PRINTS" id="PR00081">
    <property type="entry name" value="GDHRDH"/>
</dbReference>
<proteinExistence type="inferred from homology"/>
<dbReference type="SUPFAM" id="SSF51735">
    <property type="entry name" value="NAD(P)-binding Rossmann-fold domains"/>
    <property type="match status" value="1"/>
</dbReference>
<comment type="caution">
    <text evidence="5">The sequence shown here is derived from an EMBL/GenBank/DDBJ whole genome shotgun (WGS) entry which is preliminary data.</text>
</comment>
<evidence type="ECO:0000256" key="2">
    <source>
        <dbReference type="ARBA" id="ARBA00022857"/>
    </source>
</evidence>
<dbReference type="CDD" id="cd05367">
    <property type="entry name" value="SPR-like_SDR_c"/>
    <property type="match status" value="1"/>
</dbReference>
<keyword evidence="3" id="KW-0560">Oxidoreductase</keyword>
<reference evidence="5 6" key="1">
    <citation type="journal article" date="2018" name="G3 (Bethesda)">
        <title>Phylogenetic and Phylogenomic Definition of Rhizopus Species.</title>
        <authorList>
            <person name="Gryganskyi A.P."/>
            <person name="Golan J."/>
            <person name="Dolatabadi S."/>
            <person name="Mondo S."/>
            <person name="Robb S."/>
            <person name="Idnurm A."/>
            <person name="Muszewska A."/>
            <person name="Steczkiewicz K."/>
            <person name="Masonjones S."/>
            <person name="Liao H.L."/>
            <person name="Gajdeczka M.T."/>
            <person name="Anike F."/>
            <person name="Vuek A."/>
            <person name="Anishchenko I.M."/>
            <person name="Voigt K."/>
            <person name="de Hoog G.S."/>
            <person name="Smith M.E."/>
            <person name="Heitman J."/>
            <person name="Vilgalys R."/>
            <person name="Stajich J.E."/>
        </authorList>
    </citation>
    <scope>NUCLEOTIDE SEQUENCE [LARGE SCALE GENOMIC DNA]</scope>
    <source>
        <strain evidence="5 6">LSU 92-RS-03</strain>
    </source>
</reference>
<evidence type="ECO:0000313" key="5">
    <source>
        <dbReference type="EMBL" id="RCI06279.1"/>
    </source>
</evidence>
<dbReference type="InterPro" id="IPR002347">
    <property type="entry name" value="SDR_fam"/>
</dbReference>
<dbReference type="AlphaFoldDB" id="A0A367KVP3"/>
<dbReference type="FunFam" id="3.40.50.720:FF:000281">
    <property type="entry name" value="Uncharacterized oxidoreductase YIR035C"/>
    <property type="match status" value="1"/>
</dbReference>
<dbReference type="Proteomes" id="UP000253551">
    <property type="component" value="Unassembled WGS sequence"/>
</dbReference>
<dbReference type="InterPro" id="IPR020904">
    <property type="entry name" value="Sc_DH/Rdtase_CS"/>
</dbReference>
<keyword evidence="2" id="KW-0521">NADP</keyword>
<comment type="similarity">
    <text evidence="1 4">Belongs to the short-chain dehydrogenases/reductases (SDR) family.</text>
</comment>
<organism evidence="5 6">
    <name type="scientific">Rhizopus stolonifer</name>
    <name type="common">Rhizopus nigricans</name>
    <dbReference type="NCBI Taxonomy" id="4846"/>
    <lineage>
        <taxon>Eukaryota</taxon>
        <taxon>Fungi</taxon>
        <taxon>Fungi incertae sedis</taxon>
        <taxon>Mucoromycota</taxon>
        <taxon>Mucoromycotina</taxon>
        <taxon>Mucoromycetes</taxon>
        <taxon>Mucorales</taxon>
        <taxon>Mucorineae</taxon>
        <taxon>Rhizopodaceae</taxon>
        <taxon>Rhizopus</taxon>
    </lineage>
</organism>
<evidence type="ECO:0000256" key="3">
    <source>
        <dbReference type="ARBA" id="ARBA00023002"/>
    </source>
</evidence>
<dbReference type="EMBL" id="PJQM01000189">
    <property type="protein sequence ID" value="RCI06279.1"/>
    <property type="molecule type" value="Genomic_DNA"/>
</dbReference>
<dbReference type="PROSITE" id="PS00061">
    <property type="entry name" value="ADH_SHORT"/>
    <property type="match status" value="1"/>
</dbReference>
<dbReference type="PANTHER" id="PTHR43008">
    <property type="entry name" value="BENZIL REDUCTASE"/>
    <property type="match status" value="1"/>
</dbReference>
<evidence type="ECO:0000313" key="6">
    <source>
        <dbReference type="Proteomes" id="UP000253551"/>
    </source>
</evidence>